<dbReference type="EMBL" id="CAEZUZ010000116">
    <property type="protein sequence ID" value="CAB4619057.1"/>
    <property type="molecule type" value="Genomic_DNA"/>
</dbReference>
<evidence type="ECO:0000256" key="1">
    <source>
        <dbReference type="SAM" id="MobiDB-lite"/>
    </source>
</evidence>
<organism evidence="2">
    <name type="scientific">freshwater metagenome</name>
    <dbReference type="NCBI Taxonomy" id="449393"/>
    <lineage>
        <taxon>unclassified sequences</taxon>
        <taxon>metagenomes</taxon>
        <taxon>ecological metagenomes</taxon>
    </lineage>
</organism>
<protein>
    <submittedName>
        <fullName evidence="2">Unannotated protein</fullName>
    </submittedName>
</protein>
<sequence length="85" mass="9290">MTLKMMTAAKYPGFVRNHIHAIAGKNQAKAKKNAVLKGREPRRSTAVRTYIATPKNARGHHPQGGMEAATSRPATIGVKARLIMR</sequence>
<evidence type="ECO:0000313" key="2">
    <source>
        <dbReference type="EMBL" id="CAB4619057.1"/>
    </source>
</evidence>
<name>A0A6J6I3B4_9ZZZZ</name>
<proteinExistence type="predicted"/>
<gene>
    <name evidence="2" type="ORF">UFOPK1889_00752</name>
</gene>
<reference evidence="2" key="1">
    <citation type="submission" date="2020-05" db="EMBL/GenBank/DDBJ databases">
        <authorList>
            <person name="Chiriac C."/>
            <person name="Salcher M."/>
            <person name="Ghai R."/>
            <person name="Kavagutti S V."/>
        </authorList>
    </citation>
    <scope>NUCLEOTIDE SEQUENCE</scope>
</reference>
<dbReference type="AlphaFoldDB" id="A0A6J6I3B4"/>
<accession>A0A6J6I3B4</accession>
<feature type="region of interest" description="Disordered" evidence="1">
    <location>
        <begin position="30"/>
        <end position="85"/>
    </location>
</feature>